<evidence type="ECO:0000313" key="3">
    <source>
        <dbReference type="WBParaSite" id="MBELARI_LOCUS967"/>
    </source>
</evidence>
<dbReference type="Proteomes" id="UP000887575">
    <property type="component" value="Unassembled WGS sequence"/>
</dbReference>
<reference evidence="3" key="1">
    <citation type="submission" date="2024-02" db="UniProtKB">
        <authorList>
            <consortium name="WormBaseParasite"/>
        </authorList>
    </citation>
    <scope>IDENTIFICATION</scope>
</reference>
<keyword evidence="1" id="KW-1133">Transmembrane helix</keyword>
<evidence type="ECO:0000256" key="1">
    <source>
        <dbReference type="SAM" id="Phobius"/>
    </source>
</evidence>
<protein>
    <submittedName>
        <fullName evidence="3">Uncharacterized protein</fullName>
    </submittedName>
</protein>
<dbReference type="WBParaSite" id="MBELARI_LOCUS967">
    <property type="protein sequence ID" value="MBELARI_LOCUS967"/>
    <property type="gene ID" value="MBELARI_LOCUS967"/>
</dbReference>
<sequence length="73" mass="8287">MYFTLAWFPAVQPIVLIFGVGSYRKKVLQLFVLFLHEARIVSKIRLSKLSSVSLKEDITSTHSSRITTSVHGH</sequence>
<keyword evidence="1" id="KW-0472">Membrane</keyword>
<dbReference type="AlphaFoldDB" id="A0AAF3FRA3"/>
<evidence type="ECO:0000313" key="2">
    <source>
        <dbReference type="Proteomes" id="UP000887575"/>
    </source>
</evidence>
<keyword evidence="1" id="KW-0812">Transmembrane</keyword>
<name>A0AAF3FRA3_9BILA</name>
<proteinExistence type="predicted"/>
<accession>A0AAF3FRA3</accession>
<organism evidence="2 3">
    <name type="scientific">Mesorhabditis belari</name>
    <dbReference type="NCBI Taxonomy" id="2138241"/>
    <lineage>
        <taxon>Eukaryota</taxon>
        <taxon>Metazoa</taxon>
        <taxon>Ecdysozoa</taxon>
        <taxon>Nematoda</taxon>
        <taxon>Chromadorea</taxon>
        <taxon>Rhabditida</taxon>
        <taxon>Rhabditina</taxon>
        <taxon>Rhabditomorpha</taxon>
        <taxon>Rhabditoidea</taxon>
        <taxon>Rhabditidae</taxon>
        <taxon>Mesorhabditinae</taxon>
        <taxon>Mesorhabditis</taxon>
    </lineage>
</organism>
<keyword evidence="2" id="KW-1185">Reference proteome</keyword>
<feature type="transmembrane region" description="Helical" evidence="1">
    <location>
        <begin position="6"/>
        <end position="23"/>
    </location>
</feature>